<organism evidence="4 5">
    <name type="scientific">Lysobacter capsici AZ78</name>
    <dbReference type="NCBI Taxonomy" id="1444315"/>
    <lineage>
        <taxon>Bacteria</taxon>
        <taxon>Pseudomonadati</taxon>
        <taxon>Pseudomonadota</taxon>
        <taxon>Gammaproteobacteria</taxon>
        <taxon>Lysobacterales</taxon>
        <taxon>Lysobacteraceae</taxon>
        <taxon>Lysobacter</taxon>
    </lineage>
</organism>
<feature type="domain" description="FAD/NAD(P)-binding" evidence="3">
    <location>
        <begin position="3"/>
        <end position="131"/>
    </location>
</feature>
<dbReference type="InterPro" id="IPR023753">
    <property type="entry name" value="FAD/NAD-binding_dom"/>
</dbReference>
<dbReference type="PRINTS" id="PR00469">
    <property type="entry name" value="PNDRDTASEII"/>
</dbReference>
<dbReference type="Gene3D" id="3.50.50.60">
    <property type="entry name" value="FAD/NAD(P)-binding domain"/>
    <property type="match status" value="2"/>
</dbReference>
<dbReference type="Pfam" id="PF07992">
    <property type="entry name" value="Pyr_redox_2"/>
    <property type="match status" value="2"/>
</dbReference>
<evidence type="ECO:0000313" key="5">
    <source>
        <dbReference type="Proteomes" id="UP000023435"/>
    </source>
</evidence>
<dbReference type="SUPFAM" id="SSF51905">
    <property type="entry name" value="FAD/NAD(P)-binding domain"/>
    <property type="match status" value="1"/>
</dbReference>
<dbReference type="InterPro" id="IPR050097">
    <property type="entry name" value="Ferredoxin-NADP_redctase_2"/>
</dbReference>
<keyword evidence="5" id="KW-1185">Reference proteome</keyword>
<dbReference type="InterPro" id="IPR036188">
    <property type="entry name" value="FAD/NAD-bd_sf"/>
</dbReference>
<dbReference type="RefSeq" id="WP_036111062.1">
    <property type="nucleotide sequence ID" value="NZ_JAJA02000001.1"/>
</dbReference>
<dbReference type="PANTHER" id="PTHR48105">
    <property type="entry name" value="THIOREDOXIN REDUCTASE 1-RELATED-RELATED"/>
    <property type="match status" value="1"/>
</dbReference>
<feature type="domain" description="FAD/NAD(P)-binding" evidence="3">
    <location>
        <begin position="179"/>
        <end position="284"/>
    </location>
</feature>
<dbReference type="EMBL" id="JAJA02000001">
    <property type="protein sequence ID" value="KWS02490.1"/>
    <property type="molecule type" value="Genomic_DNA"/>
</dbReference>
<evidence type="ECO:0000259" key="3">
    <source>
        <dbReference type="Pfam" id="PF07992"/>
    </source>
</evidence>
<sequence>MRHDVAVVGGSFAGLSAALQLARARRRVLVIDAGLPRNRYSSAAHGMLGHDGKSPAQILDEGRTQLLAYPSVEFVNATATAAREHEGGFVLNLDDGSERSASRLILATGIRDELPAIAGLHERWGVSVLHCPFCHGFEYADRALGVLANHPLSTHQAGMIPDWGPTTYFTQNRFEPDEAEAAHLARRGVTIERVPVVELLGSAPHLDGVRLADGRVIELAALFTAPTSRMASPLAEQLGCEFEDGPLGRYVRVDPMKATSVSGVFAAGDAAAAMQSAALALAAGAMAGVGAYQSLLKAA</sequence>
<gene>
    <name evidence="4" type="ORF">AZ78_0034</name>
</gene>
<dbReference type="EC" id="1.8.1.9" evidence="4"/>
<evidence type="ECO:0000256" key="1">
    <source>
        <dbReference type="ARBA" id="ARBA00022630"/>
    </source>
</evidence>
<dbReference type="AlphaFoldDB" id="A0A108U4N7"/>
<comment type="caution">
    <text evidence="4">The sequence shown here is derived from an EMBL/GenBank/DDBJ whole genome shotgun (WGS) entry which is preliminary data.</text>
</comment>
<proteinExistence type="predicted"/>
<accession>A0A108U4N7</accession>
<reference evidence="4 5" key="1">
    <citation type="journal article" date="2014" name="Genome Announc.">
        <title>Draft Genome Sequence of Lysobacter capsici AZ78, a Bacterium Antagonistic to Plant-Pathogenic Oomycetes.</title>
        <authorList>
            <person name="Puopolo G."/>
            <person name="Sonego P."/>
            <person name="Engelen K."/>
            <person name="Pertot I."/>
        </authorList>
    </citation>
    <scope>NUCLEOTIDE SEQUENCE [LARGE SCALE GENOMIC DNA]</scope>
    <source>
        <strain evidence="4 5">AZ78</strain>
    </source>
</reference>
<dbReference type="PRINTS" id="PR00368">
    <property type="entry name" value="FADPNR"/>
</dbReference>
<protein>
    <submittedName>
        <fullName evidence="4">Thioredoxin reductase</fullName>
        <ecNumber evidence="4">1.8.1.9</ecNumber>
    </submittedName>
</protein>
<name>A0A108U4N7_9GAMM</name>
<dbReference type="GO" id="GO:0004791">
    <property type="term" value="F:thioredoxin-disulfide reductase (NADPH) activity"/>
    <property type="evidence" value="ECO:0007669"/>
    <property type="project" value="UniProtKB-EC"/>
</dbReference>
<evidence type="ECO:0000256" key="2">
    <source>
        <dbReference type="ARBA" id="ARBA00023002"/>
    </source>
</evidence>
<keyword evidence="1" id="KW-0285">Flavoprotein</keyword>
<evidence type="ECO:0000313" key="4">
    <source>
        <dbReference type="EMBL" id="KWS02490.1"/>
    </source>
</evidence>
<keyword evidence="2 4" id="KW-0560">Oxidoreductase</keyword>
<dbReference type="Proteomes" id="UP000023435">
    <property type="component" value="Unassembled WGS sequence"/>
</dbReference>